<dbReference type="PANTHER" id="PTHR43126:SF1">
    <property type="entry name" value="D-ALANYL-D-ALANINE DIPEPTIDASE"/>
    <property type="match status" value="1"/>
</dbReference>
<reference evidence="12" key="1">
    <citation type="submission" date="2019-08" db="EMBL/GenBank/DDBJ databases">
        <title>Complete genome sequence of a mangrove-derived Streptomyces xiamenensis.</title>
        <authorList>
            <person name="Xu J."/>
        </authorList>
    </citation>
    <scope>NUCLEOTIDE SEQUENCE</scope>
    <source>
        <strain evidence="12">318</strain>
    </source>
</reference>
<evidence type="ECO:0000256" key="11">
    <source>
        <dbReference type="SAM" id="SignalP"/>
    </source>
</evidence>
<accession>A0A0F7FRF5</accession>
<dbReference type="HAMAP" id="MF_01924">
    <property type="entry name" value="A_A_dipeptidase"/>
    <property type="match status" value="1"/>
</dbReference>
<dbReference type="HOGENOM" id="CLU_060744_0_1_11"/>
<keyword evidence="6 9" id="KW-0224">Dipeptidase</keyword>
<dbReference type="PIRSF" id="PIRSF026671">
    <property type="entry name" value="AA_dipeptidase"/>
    <property type="match status" value="1"/>
</dbReference>
<evidence type="ECO:0000256" key="10">
    <source>
        <dbReference type="PIRNR" id="PIRNR026671"/>
    </source>
</evidence>
<feature type="signal peptide" evidence="11">
    <location>
        <begin position="1"/>
        <end position="19"/>
    </location>
</feature>
<proteinExistence type="inferred from homology"/>
<feature type="active site" description="Proton donor/acceptor" evidence="9">
    <location>
        <position position="215"/>
    </location>
</feature>
<dbReference type="AlphaFoldDB" id="A0A0F7FRF5"/>
<keyword evidence="2 9" id="KW-0645">Protease</keyword>
<evidence type="ECO:0000313" key="12">
    <source>
        <dbReference type="EMBL" id="AKG42057.1"/>
    </source>
</evidence>
<dbReference type="GO" id="GO:0008270">
    <property type="term" value="F:zinc ion binding"/>
    <property type="evidence" value="ECO:0007669"/>
    <property type="project" value="UniProtKB-UniRule"/>
</dbReference>
<evidence type="ECO:0000256" key="3">
    <source>
        <dbReference type="ARBA" id="ARBA00022723"/>
    </source>
</evidence>
<evidence type="ECO:0000256" key="6">
    <source>
        <dbReference type="ARBA" id="ARBA00022997"/>
    </source>
</evidence>
<gene>
    <name evidence="12" type="ORF">SXIM_06730</name>
</gene>
<dbReference type="SUPFAM" id="SSF55166">
    <property type="entry name" value="Hedgehog/DD-peptidase"/>
    <property type="match status" value="1"/>
</dbReference>
<comment type="cofactor">
    <cofactor evidence="9">
        <name>Zn(2+)</name>
        <dbReference type="ChEBI" id="CHEBI:29105"/>
    </cofactor>
    <text evidence="9">Binds 1 zinc ion per subunit.</text>
</comment>
<dbReference type="Proteomes" id="UP000034034">
    <property type="component" value="Chromosome"/>
</dbReference>
<keyword evidence="11" id="KW-0732">Signal</keyword>
<evidence type="ECO:0000256" key="2">
    <source>
        <dbReference type="ARBA" id="ARBA00022670"/>
    </source>
</evidence>
<evidence type="ECO:0000256" key="1">
    <source>
        <dbReference type="ARBA" id="ARBA00001362"/>
    </source>
</evidence>
<dbReference type="GO" id="GO:0071555">
    <property type="term" value="P:cell wall organization"/>
    <property type="evidence" value="ECO:0007669"/>
    <property type="project" value="UniProtKB-KW"/>
</dbReference>
<dbReference type="Gene3D" id="3.30.1380.10">
    <property type="match status" value="1"/>
</dbReference>
<dbReference type="CDD" id="cd14817">
    <property type="entry name" value="D-Ala-D-Ala_dipeptidase_VanX"/>
    <property type="match status" value="1"/>
</dbReference>
<feature type="site" description="Transition state stabilizer" evidence="9">
    <location>
        <position position="105"/>
    </location>
</feature>
<name>A0A0F7FRF5_9ACTN</name>
<dbReference type="Pfam" id="PF01427">
    <property type="entry name" value="Peptidase_M15"/>
    <property type="match status" value="1"/>
</dbReference>
<comment type="catalytic activity">
    <reaction evidence="1 9 10">
        <text>D-alanyl-D-alanine + H2O = 2 D-alanine</text>
        <dbReference type="Rhea" id="RHEA:20661"/>
        <dbReference type="ChEBI" id="CHEBI:15377"/>
        <dbReference type="ChEBI" id="CHEBI:57416"/>
        <dbReference type="ChEBI" id="CHEBI:57822"/>
        <dbReference type="EC" id="3.4.13.22"/>
    </reaction>
</comment>
<evidence type="ECO:0000256" key="9">
    <source>
        <dbReference type="HAMAP-Rule" id="MF_01924"/>
    </source>
</evidence>
<feature type="binding site" evidence="9">
    <location>
        <position position="150"/>
    </location>
    <ligand>
        <name>Zn(2+)</name>
        <dbReference type="ChEBI" id="CHEBI:29105"/>
        <note>catalytic</note>
    </ligand>
</feature>
<dbReference type="InterPro" id="IPR000755">
    <property type="entry name" value="A_A_dipeptidase"/>
</dbReference>
<dbReference type="GO" id="GO:0006508">
    <property type="term" value="P:proteolysis"/>
    <property type="evidence" value="ECO:0007669"/>
    <property type="project" value="UniProtKB-KW"/>
</dbReference>
<evidence type="ECO:0000256" key="7">
    <source>
        <dbReference type="ARBA" id="ARBA00023049"/>
    </source>
</evidence>
<feature type="binding site" evidence="9">
    <location>
        <position position="218"/>
    </location>
    <ligand>
        <name>Zn(2+)</name>
        <dbReference type="ChEBI" id="CHEBI:29105"/>
        <note>catalytic</note>
    </ligand>
</feature>
<dbReference type="PANTHER" id="PTHR43126">
    <property type="entry name" value="D-ALANYL-D-ALANINE DIPEPTIDASE"/>
    <property type="match status" value="1"/>
</dbReference>
<evidence type="ECO:0000313" key="13">
    <source>
        <dbReference type="Proteomes" id="UP000034034"/>
    </source>
</evidence>
<dbReference type="PATRIC" id="fig|408015.6.peg.705"/>
<dbReference type="EC" id="3.4.13.22" evidence="9 10"/>
<dbReference type="STRING" id="408015.SXIM_06730"/>
<dbReference type="RefSeq" id="WP_030727944.1">
    <property type="nucleotide sequence ID" value="NZ_CP009922.3"/>
</dbReference>
<keyword evidence="5 9" id="KW-0862">Zinc</keyword>
<keyword evidence="7 9" id="KW-0482">Metalloprotease</keyword>
<dbReference type="GO" id="GO:0160237">
    <property type="term" value="F:D-Ala-D-Ala dipeptidase activity"/>
    <property type="evidence" value="ECO:0007669"/>
    <property type="project" value="UniProtKB-EC"/>
</dbReference>
<keyword evidence="8 10" id="KW-0961">Cell wall biogenesis/degradation</keyword>
<keyword evidence="13" id="KW-1185">Reference proteome</keyword>
<dbReference type="InterPro" id="IPR009045">
    <property type="entry name" value="Zn_M74/Hedgehog-like"/>
</dbReference>
<sequence length="242" mass="26375">MRRSPALLAVAAVAGTALVLPLSGSQGPPAVTDTAPADFVALREVAPAIRQEMRYAGPHNFTGERVDGYEQAECLLTSDAAHALERAARALEAQGYGLLVYDCYRPQRAVDHFLRWMEQPEDGRTRAEFYPRVPKERLVEDGYLAEKSGHSRGSTVDLTLTGADGGDPVDMGTGFDFFDPRSHGDSPDVPGEARAARRVLASALGAEGFAPVETEWWHFGHRAEPYPETFFDFPVSLDSLGR</sequence>
<evidence type="ECO:0000256" key="4">
    <source>
        <dbReference type="ARBA" id="ARBA00022801"/>
    </source>
</evidence>
<keyword evidence="3 9" id="KW-0479">Metal-binding</keyword>
<comment type="similarity">
    <text evidence="9 10">Belongs to the peptidase M15D family.</text>
</comment>
<dbReference type="KEGG" id="sxi:SXIM_06730"/>
<keyword evidence="4 9" id="KW-0378">Hydrolase</keyword>
<protein>
    <recommendedName>
        <fullName evidence="9 10">D-alanyl-D-alanine dipeptidase</fullName>
        <shortName evidence="9 10">D-Ala-D-Ala dipeptidase</shortName>
        <ecNumber evidence="9 10">3.4.13.22</ecNumber>
    </recommendedName>
</protein>
<dbReference type="EMBL" id="CP009922">
    <property type="protein sequence ID" value="AKG42057.1"/>
    <property type="molecule type" value="Genomic_DNA"/>
</dbReference>
<comment type="function">
    <text evidence="9 10">Catalyzes hydrolysis of the D-alanyl-D-alanine dipeptide.</text>
</comment>
<organism evidence="12 13">
    <name type="scientific">Streptomyces xiamenensis</name>
    <dbReference type="NCBI Taxonomy" id="408015"/>
    <lineage>
        <taxon>Bacteria</taxon>
        <taxon>Bacillati</taxon>
        <taxon>Actinomycetota</taxon>
        <taxon>Actinomycetes</taxon>
        <taxon>Kitasatosporales</taxon>
        <taxon>Streptomycetaceae</taxon>
        <taxon>Streptomyces</taxon>
    </lineage>
</organism>
<evidence type="ECO:0000256" key="5">
    <source>
        <dbReference type="ARBA" id="ARBA00022833"/>
    </source>
</evidence>
<feature type="chain" id="PRO_5039712777" description="D-alanyl-D-alanine dipeptidase" evidence="11">
    <location>
        <begin position="20"/>
        <end position="242"/>
    </location>
</feature>
<evidence type="ECO:0000256" key="8">
    <source>
        <dbReference type="ARBA" id="ARBA00023316"/>
    </source>
</evidence>
<dbReference type="GO" id="GO:0008237">
    <property type="term" value="F:metallopeptidase activity"/>
    <property type="evidence" value="ECO:0007669"/>
    <property type="project" value="UniProtKB-KW"/>
</dbReference>
<feature type="binding site" evidence="9">
    <location>
        <position position="157"/>
    </location>
    <ligand>
        <name>Zn(2+)</name>
        <dbReference type="ChEBI" id="CHEBI:29105"/>
        <note>catalytic</note>
    </ligand>
</feature>